<dbReference type="AlphaFoldDB" id="C1HBA6"/>
<protein>
    <submittedName>
        <fullName evidence="2">Uncharacterized protein</fullName>
    </submittedName>
</protein>
<gene>
    <name evidence="2" type="ORF">PAAG_08047</name>
</gene>
<name>C1HBA6_PARBA</name>
<dbReference type="Proteomes" id="UP000002059">
    <property type="component" value="Partially assembled WGS sequence"/>
</dbReference>
<dbReference type="RefSeq" id="XP_002789980.2">
    <property type="nucleotide sequence ID" value="XM_002789934.2"/>
</dbReference>
<dbReference type="OrthoDB" id="10644350at2759"/>
<evidence type="ECO:0000256" key="1">
    <source>
        <dbReference type="SAM" id="MobiDB-lite"/>
    </source>
</evidence>
<dbReference type="VEuPathDB" id="FungiDB:PAAG_08047"/>
<feature type="region of interest" description="Disordered" evidence="1">
    <location>
        <begin position="1"/>
        <end position="121"/>
    </location>
</feature>
<dbReference type="HOGENOM" id="CLU_1652709_0_0_1"/>
<sequence length="160" mass="18113">MRLDMEQRSRQSFVRRIMRSEKKNYRNHSDELQDGPALPFPFPTQRNLEGRSGSGSYREDHSSAYYRRKKPDCPSPANIQSIACPGLAGTRSTQPKGQGNEQRAQGQGSEGPQSIERRPIRINDRPYCSQKCQLGLRDGGYLDPLCPNFHGHKGMNLPIL</sequence>
<dbReference type="GeneID" id="9093260"/>
<proteinExistence type="predicted"/>
<keyword evidence="3" id="KW-1185">Reference proteome</keyword>
<dbReference type="eggNOG" id="ENOG502SHD6">
    <property type="taxonomic scope" value="Eukaryota"/>
</dbReference>
<feature type="compositionally biased region" description="Basic and acidic residues" evidence="1">
    <location>
        <begin position="18"/>
        <end position="31"/>
    </location>
</feature>
<evidence type="ECO:0000313" key="3">
    <source>
        <dbReference type="Proteomes" id="UP000002059"/>
    </source>
</evidence>
<feature type="compositionally biased region" description="Polar residues" evidence="1">
    <location>
        <begin position="90"/>
        <end position="112"/>
    </location>
</feature>
<dbReference type="EMBL" id="KN294020">
    <property type="protein sequence ID" value="EEH37629.2"/>
    <property type="molecule type" value="Genomic_DNA"/>
</dbReference>
<evidence type="ECO:0000313" key="2">
    <source>
        <dbReference type="EMBL" id="EEH37629.2"/>
    </source>
</evidence>
<dbReference type="KEGG" id="pbl:PAAG_08047"/>
<reference evidence="2 3" key="1">
    <citation type="journal article" date="2011" name="PLoS Genet.">
        <title>Comparative genomic analysis of human fungal pathogens causing paracoccidioidomycosis.</title>
        <authorList>
            <person name="Desjardins C.A."/>
            <person name="Champion M.D."/>
            <person name="Holder J.W."/>
            <person name="Muszewska A."/>
            <person name="Goldberg J."/>
            <person name="Bailao A.M."/>
            <person name="Brigido M.M."/>
            <person name="Ferreira M.E."/>
            <person name="Garcia A.M."/>
            <person name="Grynberg M."/>
            <person name="Gujja S."/>
            <person name="Heiman D.I."/>
            <person name="Henn M.R."/>
            <person name="Kodira C.D."/>
            <person name="Leon-Narvaez H."/>
            <person name="Longo L.V."/>
            <person name="Ma L.J."/>
            <person name="Malavazi I."/>
            <person name="Matsuo A.L."/>
            <person name="Morais F.V."/>
            <person name="Pereira M."/>
            <person name="Rodriguez-Brito S."/>
            <person name="Sakthikumar S."/>
            <person name="Salem-Izacc S.M."/>
            <person name="Sykes S.M."/>
            <person name="Teixeira M.M."/>
            <person name="Vallejo M.C."/>
            <person name="Walter M.E."/>
            <person name="Yandava C."/>
            <person name="Young S."/>
            <person name="Zeng Q."/>
            <person name="Zucker J."/>
            <person name="Felipe M.S."/>
            <person name="Goldman G.H."/>
            <person name="Haas B.J."/>
            <person name="McEwen J.G."/>
            <person name="Nino-Vega G."/>
            <person name="Puccia R."/>
            <person name="San-Blas G."/>
            <person name="Soares C.M."/>
            <person name="Birren B.W."/>
            <person name="Cuomo C.A."/>
        </authorList>
    </citation>
    <scope>NUCLEOTIDE SEQUENCE [LARGE SCALE GENOMIC DNA]</scope>
    <source>
        <strain evidence="3">ATCC MYA-826 / Pb01</strain>
    </source>
</reference>
<accession>C1HBA6</accession>
<organism evidence="2 3">
    <name type="scientific">Paracoccidioides lutzii (strain ATCC MYA-826 / Pb01)</name>
    <name type="common">Paracoccidioides brasiliensis</name>
    <dbReference type="NCBI Taxonomy" id="502779"/>
    <lineage>
        <taxon>Eukaryota</taxon>
        <taxon>Fungi</taxon>
        <taxon>Dikarya</taxon>
        <taxon>Ascomycota</taxon>
        <taxon>Pezizomycotina</taxon>
        <taxon>Eurotiomycetes</taxon>
        <taxon>Eurotiomycetidae</taxon>
        <taxon>Onygenales</taxon>
        <taxon>Ajellomycetaceae</taxon>
        <taxon>Paracoccidioides</taxon>
    </lineage>
</organism>